<gene>
    <name evidence="1" type="ORF">CQR37_11585</name>
</gene>
<evidence type="ECO:0000313" key="1">
    <source>
        <dbReference type="EMBL" id="PHL20849.1"/>
    </source>
</evidence>
<dbReference type="AlphaFoldDB" id="A0A2G0E8N6"/>
<reference evidence="1 2" key="1">
    <citation type="submission" date="2017-10" db="EMBL/GenBank/DDBJ databases">
        <title>Draft genomes of the Enterococcus faecium isolated from human feces before and after Helicobacter pylori eradication therapy.</title>
        <authorList>
            <person name="Prianichniikov N.A."/>
            <person name="Glushchenko O.E."/>
            <person name="Malakhova M.V."/>
        </authorList>
    </citation>
    <scope>NUCLEOTIDE SEQUENCE [LARGE SCALE GENOMIC DNA]</scope>
    <source>
        <strain evidence="1 2">Hp_5-7</strain>
    </source>
</reference>
<dbReference type="EMBL" id="PCGC01000032">
    <property type="protein sequence ID" value="PHL20849.1"/>
    <property type="molecule type" value="Genomic_DNA"/>
</dbReference>
<organism evidence="1 2">
    <name type="scientific">Enterococcus faecium</name>
    <name type="common">Streptococcus faecium</name>
    <dbReference type="NCBI Taxonomy" id="1352"/>
    <lineage>
        <taxon>Bacteria</taxon>
        <taxon>Bacillati</taxon>
        <taxon>Bacillota</taxon>
        <taxon>Bacilli</taxon>
        <taxon>Lactobacillales</taxon>
        <taxon>Enterococcaceae</taxon>
        <taxon>Enterococcus</taxon>
    </lineage>
</organism>
<proteinExistence type="predicted"/>
<accession>A0A2G0E8N6</accession>
<sequence>MGLLKLISNRISTEWKEKFNKNIDYLNDLEKKLSDQDKSTNSRIDNLVLHSGGESPNEVVDARVNNKGEVFDTLHGRLLEHENLSDEQISELNTNMDS</sequence>
<comment type="caution">
    <text evidence="1">The sequence shown here is derived from an EMBL/GenBank/DDBJ whole genome shotgun (WGS) entry which is preliminary data.</text>
</comment>
<feature type="non-terminal residue" evidence="1">
    <location>
        <position position="98"/>
    </location>
</feature>
<evidence type="ECO:0000313" key="2">
    <source>
        <dbReference type="Proteomes" id="UP000224303"/>
    </source>
</evidence>
<protein>
    <submittedName>
        <fullName evidence="1">Uncharacterized protein</fullName>
    </submittedName>
</protein>
<dbReference type="Proteomes" id="UP000224303">
    <property type="component" value="Unassembled WGS sequence"/>
</dbReference>
<name>A0A2G0E8N6_ENTFC</name>